<evidence type="ECO:0000313" key="4">
    <source>
        <dbReference type="EMBL" id="PRP85332.1"/>
    </source>
</evidence>
<dbReference type="InterPro" id="IPR029021">
    <property type="entry name" value="Prot-tyrosine_phosphatase-like"/>
</dbReference>
<dbReference type="PROSITE" id="PS50069">
    <property type="entry name" value="CULLIN_2"/>
    <property type="match status" value="1"/>
</dbReference>
<dbReference type="GO" id="GO:0031625">
    <property type="term" value="F:ubiquitin protein ligase binding"/>
    <property type="evidence" value="ECO:0007669"/>
    <property type="project" value="InterPro"/>
</dbReference>
<organism evidence="4 5">
    <name type="scientific">Planoprotostelium fungivorum</name>
    <dbReference type="NCBI Taxonomy" id="1890364"/>
    <lineage>
        <taxon>Eukaryota</taxon>
        <taxon>Amoebozoa</taxon>
        <taxon>Evosea</taxon>
        <taxon>Variosea</taxon>
        <taxon>Cavosteliida</taxon>
        <taxon>Cavosteliaceae</taxon>
        <taxon>Planoprotostelium</taxon>
    </lineage>
</organism>
<accession>A0A2P6NN20</accession>
<dbReference type="SUPFAM" id="SSF52799">
    <property type="entry name" value="(Phosphotyrosine protein) phosphatases II"/>
    <property type="match status" value="1"/>
</dbReference>
<dbReference type="GO" id="GO:0006511">
    <property type="term" value="P:ubiquitin-dependent protein catabolic process"/>
    <property type="evidence" value="ECO:0007669"/>
    <property type="project" value="InterPro"/>
</dbReference>
<gene>
    <name evidence="4" type="ORF">PROFUN_06934</name>
</gene>
<dbReference type="Gene3D" id="3.30.230.130">
    <property type="entry name" value="Cullin, Chain C, Domain 2"/>
    <property type="match status" value="1"/>
</dbReference>
<feature type="region of interest" description="Disordered" evidence="2">
    <location>
        <begin position="147"/>
        <end position="169"/>
    </location>
</feature>
<keyword evidence="5" id="KW-1185">Reference proteome</keyword>
<dbReference type="InParanoid" id="A0A2P6NN20"/>
<dbReference type="STRING" id="1890364.A0A2P6NN20"/>
<dbReference type="InterPro" id="IPR016158">
    <property type="entry name" value="Cullin_homology"/>
</dbReference>
<comment type="caution">
    <text evidence="4">The sequence shown here is derived from an EMBL/GenBank/DDBJ whole genome shotgun (WGS) entry which is preliminary data.</text>
</comment>
<dbReference type="Pfam" id="PF26557">
    <property type="entry name" value="Cullin_AB"/>
    <property type="match status" value="1"/>
</dbReference>
<evidence type="ECO:0000313" key="5">
    <source>
        <dbReference type="Proteomes" id="UP000241769"/>
    </source>
</evidence>
<proteinExistence type="inferred from homology"/>
<evidence type="ECO:0000256" key="2">
    <source>
        <dbReference type="SAM" id="MobiDB-lite"/>
    </source>
</evidence>
<feature type="domain" description="Cullin family profile" evidence="3">
    <location>
        <begin position="298"/>
        <end position="512"/>
    </location>
</feature>
<dbReference type="Gene3D" id="3.90.190.10">
    <property type="entry name" value="Protein tyrosine phosphatase superfamily"/>
    <property type="match status" value="1"/>
</dbReference>
<feature type="compositionally biased region" description="Acidic residues" evidence="2">
    <location>
        <begin position="150"/>
        <end position="165"/>
    </location>
</feature>
<dbReference type="AlphaFoldDB" id="A0A2P6NN20"/>
<protein>
    <recommendedName>
        <fullName evidence="3">Cullin family profile domain-containing protein</fullName>
    </recommendedName>
</protein>
<comment type="similarity">
    <text evidence="1">Belongs to the cullin family.</text>
</comment>
<dbReference type="InterPro" id="IPR045093">
    <property type="entry name" value="Cullin"/>
</dbReference>
<dbReference type="PANTHER" id="PTHR11932">
    <property type="entry name" value="CULLIN"/>
    <property type="match status" value="1"/>
</dbReference>
<evidence type="ECO:0000256" key="1">
    <source>
        <dbReference type="PROSITE-ProRule" id="PRU00330"/>
    </source>
</evidence>
<dbReference type="Proteomes" id="UP000241769">
    <property type="component" value="Unassembled WGS sequence"/>
</dbReference>
<sequence>MSAIDLTKVAPPTRISRNVYLGVEKNAIHRDQLIEYNLYHIININGSQHILPRPSVLLVTTGSRHNRLTYTDSCERTNDNVLIVHRRATKFTNALCVGHLMFHHGCSFDDALYLLKRHVSTPEMTDHMIEQLLQVEEEILENAQVRGEDIQTEDDDANETALDDDASSKTKSLLESQKWTDIADLYHSGSLREQELRIIRVHLLDSIRSNLQLIKDEQNGLQRANQIFREYFEDAGSVLRIPGVNQAGLSSIASVIQDRLIESVKRDAAAGKFPENLRWAEVMGRRDEMMIDAMMEGLSIRLLNEGIDDSTRNTFVDTLSKMNRPTWKSRVQNLFRDESASLDLSQLYQCQSEFRGVGGNFRVISSKLWAPGPEGRRCLLPETMEKAWEDFRSFYEKYNPGKRLQLAVHLVRNISITMIIISIFIIDTQVNNININVIVYGNHVVLSFIHTSKGNAVMNYHCGDNTYELVLPPCMTAVLSLYNDADSLDREDIHVTTGLDRELLLETLYSLSTSFPFRGAKMMSLLKRGEDGRFRLNEGFKSKRTRVEVPLRKPQLRSPVNA</sequence>
<name>A0A2P6NN20_9EUKA</name>
<reference evidence="4 5" key="1">
    <citation type="journal article" date="2018" name="Genome Biol. Evol.">
        <title>Multiple Roots of Fruiting Body Formation in Amoebozoa.</title>
        <authorList>
            <person name="Hillmann F."/>
            <person name="Forbes G."/>
            <person name="Novohradska S."/>
            <person name="Ferling I."/>
            <person name="Riege K."/>
            <person name="Groth M."/>
            <person name="Westermann M."/>
            <person name="Marz M."/>
            <person name="Spaller T."/>
            <person name="Winckler T."/>
            <person name="Schaap P."/>
            <person name="Glockner G."/>
        </authorList>
    </citation>
    <scope>NUCLEOTIDE SEQUENCE [LARGE SCALE GENOMIC DNA]</scope>
    <source>
        <strain evidence="4 5">Jena</strain>
    </source>
</reference>
<evidence type="ECO:0000259" key="3">
    <source>
        <dbReference type="PROSITE" id="PS50069"/>
    </source>
</evidence>
<dbReference type="InterPro" id="IPR059120">
    <property type="entry name" value="Cullin-like_AB"/>
</dbReference>
<dbReference type="SUPFAM" id="SSF75632">
    <property type="entry name" value="Cullin homology domain"/>
    <property type="match status" value="1"/>
</dbReference>
<dbReference type="InterPro" id="IPR036317">
    <property type="entry name" value="Cullin_homology_sf"/>
</dbReference>
<dbReference type="EMBL" id="MDYQ01000047">
    <property type="protein sequence ID" value="PRP85332.1"/>
    <property type="molecule type" value="Genomic_DNA"/>
</dbReference>